<dbReference type="PRINTS" id="PR01764">
    <property type="entry name" value="MAPKPHPHTASE"/>
</dbReference>
<proteinExistence type="inferred from homology"/>
<evidence type="ECO:0000256" key="1">
    <source>
        <dbReference type="ARBA" id="ARBA00008601"/>
    </source>
</evidence>
<feature type="region of interest" description="Disordered" evidence="4">
    <location>
        <begin position="339"/>
        <end position="375"/>
    </location>
</feature>
<evidence type="ECO:0000256" key="2">
    <source>
        <dbReference type="ARBA" id="ARBA00022801"/>
    </source>
</evidence>
<comment type="similarity">
    <text evidence="1">Belongs to the protein-tyrosine phosphatase family. Non-receptor class dual specificity subfamily.</text>
</comment>
<evidence type="ECO:0000259" key="7">
    <source>
        <dbReference type="PROSITE" id="PS50206"/>
    </source>
</evidence>
<dbReference type="PANTHER" id="PTHR10159:SF530">
    <property type="entry name" value="DUAL SPECIFICITY PROTEIN PHOSPHATASE DDB_G0271350-RELATED"/>
    <property type="match status" value="1"/>
</dbReference>
<dbReference type="Pfam" id="PF00782">
    <property type="entry name" value="DSPc"/>
    <property type="match status" value="1"/>
</dbReference>
<keyword evidence="2" id="KW-0378">Hydrolase</keyword>
<dbReference type="RefSeq" id="XP_032806721.1">
    <property type="nucleotide sequence ID" value="XM_032950830.1"/>
</dbReference>
<reference evidence="9" key="1">
    <citation type="submission" date="2025-08" db="UniProtKB">
        <authorList>
            <consortium name="RefSeq"/>
        </authorList>
    </citation>
    <scope>IDENTIFICATION</scope>
    <source>
        <tissue evidence="9">Sperm</tissue>
    </source>
</reference>
<keyword evidence="8" id="KW-1185">Reference proteome</keyword>
<dbReference type="InterPro" id="IPR029021">
    <property type="entry name" value="Prot-tyrosine_phosphatase-like"/>
</dbReference>
<evidence type="ECO:0000259" key="5">
    <source>
        <dbReference type="PROSITE" id="PS50054"/>
    </source>
</evidence>
<dbReference type="Proteomes" id="UP001318040">
    <property type="component" value="Chromosome 9"/>
</dbReference>
<evidence type="ECO:0000313" key="8">
    <source>
        <dbReference type="Proteomes" id="UP001318040"/>
    </source>
</evidence>
<evidence type="ECO:0000259" key="6">
    <source>
        <dbReference type="PROSITE" id="PS50056"/>
    </source>
</evidence>
<dbReference type="CDD" id="cd01446">
    <property type="entry name" value="DSP_MapKP"/>
    <property type="match status" value="1"/>
</dbReference>
<dbReference type="GO" id="GO:0017017">
    <property type="term" value="F:MAP kinase tyrosine/serine/threonine phosphatase activity"/>
    <property type="evidence" value="ECO:0007669"/>
    <property type="project" value="InterPro"/>
</dbReference>
<dbReference type="InterPro" id="IPR000340">
    <property type="entry name" value="Dual-sp_phosphatase_cat-dom"/>
</dbReference>
<dbReference type="PROSITE" id="PS50054">
    <property type="entry name" value="TYR_PHOSPHATASE_DUAL"/>
    <property type="match status" value="1"/>
</dbReference>
<dbReference type="SUPFAM" id="SSF52821">
    <property type="entry name" value="Rhodanese/Cell cycle control phosphatase"/>
    <property type="match status" value="1"/>
</dbReference>
<dbReference type="SUPFAM" id="SSF52799">
    <property type="entry name" value="(Phosphotyrosine protein) phosphatases II"/>
    <property type="match status" value="1"/>
</dbReference>
<dbReference type="Gene3D" id="3.90.190.10">
    <property type="entry name" value="Protein tyrosine phosphatase superfamily"/>
    <property type="match status" value="1"/>
</dbReference>
<dbReference type="InterPro" id="IPR001763">
    <property type="entry name" value="Rhodanese-like_dom"/>
</dbReference>
<dbReference type="InterPro" id="IPR036873">
    <property type="entry name" value="Rhodanese-like_dom_sf"/>
</dbReference>
<sequence>MVTMEVPSIGVRELRELMPISSAGDAAAAAADDNDEVDIDLAQSSCLVLDCRAFLAFGAARVRGSVCVRWGALERRRSGAAGMTLERAVPCSEARARLLAGRVASLVLVDEASPSFESLSGESTARAAALALRQHAPRVPLVFLAGGFSSFHAAYPELCRLSAAPPELPGSPNTCTPRGGHGVTPLYDQGGPVELRPFLLLGSALHSSQHGALRTLGVTALLDVTGREAERVGPAAVMRYLSVPVADSPAADIAVWFRSAIQFIESERHRGGRVLVFCQAGVSRSATICLAYLMWRSRMRLEEAFAFLKGRRSVVSPNLGFMGQLLQFEAQLLAATPREDAGTADCGGGGGGGDGDDASGSTPRALPGTPVAPSSPCSVFSFSPGSLPVLSPVPPVSSC</sequence>
<feature type="domain" description="Rhodanese" evidence="7">
    <location>
        <begin position="42"/>
        <end position="160"/>
    </location>
</feature>
<dbReference type="AlphaFoldDB" id="A0AAJ7WQT5"/>
<name>A0AAJ7WQT5_PETMA</name>
<organism evidence="8 9">
    <name type="scientific">Petromyzon marinus</name>
    <name type="common">Sea lamprey</name>
    <dbReference type="NCBI Taxonomy" id="7757"/>
    <lineage>
        <taxon>Eukaryota</taxon>
        <taxon>Metazoa</taxon>
        <taxon>Chordata</taxon>
        <taxon>Craniata</taxon>
        <taxon>Vertebrata</taxon>
        <taxon>Cyclostomata</taxon>
        <taxon>Hyperoartia</taxon>
        <taxon>Petromyzontiformes</taxon>
        <taxon>Petromyzontidae</taxon>
        <taxon>Petromyzon</taxon>
    </lineage>
</organism>
<keyword evidence="3" id="KW-0904">Protein phosphatase</keyword>
<dbReference type="SMART" id="SM00195">
    <property type="entry name" value="DSPc"/>
    <property type="match status" value="1"/>
</dbReference>
<protein>
    <submittedName>
        <fullName evidence="9">Dual specificity protein phosphatase 1-like</fullName>
    </submittedName>
</protein>
<dbReference type="InterPro" id="IPR020422">
    <property type="entry name" value="TYR_PHOSPHATASE_DUAL_dom"/>
</dbReference>
<dbReference type="InterPro" id="IPR000387">
    <property type="entry name" value="Tyr_Pase_dom"/>
</dbReference>
<dbReference type="PANTHER" id="PTHR10159">
    <property type="entry name" value="DUAL SPECIFICITY PROTEIN PHOSPHATASE"/>
    <property type="match status" value="1"/>
</dbReference>
<dbReference type="GO" id="GO:0001706">
    <property type="term" value="P:endoderm formation"/>
    <property type="evidence" value="ECO:0007669"/>
    <property type="project" value="TreeGrafter"/>
</dbReference>
<gene>
    <name evidence="9" type="primary">LOC116940690</name>
</gene>
<accession>A0AAJ7WQT5</accession>
<dbReference type="InterPro" id="IPR008343">
    <property type="entry name" value="MKP"/>
</dbReference>
<dbReference type="GeneID" id="116940690"/>
<dbReference type="PROSITE" id="PS50056">
    <property type="entry name" value="TYR_PHOSPHATASE_2"/>
    <property type="match status" value="1"/>
</dbReference>
<feature type="domain" description="Tyrosine-protein phosphatase" evidence="5">
    <location>
        <begin position="191"/>
        <end position="334"/>
    </location>
</feature>
<dbReference type="Gene3D" id="3.40.250.10">
    <property type="entry name" value="Rhodanese-like domain"/>
    <property type="match status" value="1"/>
</dbReference>
<evidence type="ECO:0000256" key="3">
    <source>
        <dbReference type="ARBA" id="ARBA00022912"/>
    </source>
</evidence>
<evidence type="ECO:0000256" key="4">
    <source>
        <dbReference type="SAM" id="MobiDB-lite"/>
    </source>
</evidence>
<dbReference type="PROSITE" id="PS50206">
    <property type="entry name" value="RHODANESE_3"/>
    <property type="match status" value="1"/>
</dbReference>
<evidence type="ECO:0000313" key="9">
    <source>
        <dbReference type="RefSeq" id="XP_032806721.1"/>
    </source>
</evidence>
<dbReference type="SMART" id="SM00450">
    <property type="entry name" value="RHOD"/>
    <property type="match status" value="1"/>
</dbReference>
<dbReference type="GO" id="GO:0005634">
    <property type="term" value="C:nucleus"/>
    <property type="evidence" value="ECO:0007669"/>
    <property type="project" value="TreeGrafter"/>
</dbReference>
<dbReference type="GO" id="GO:0043409">
    <property type="term" value="P:negative regulation of MAPK cascade"/>
    <property type="evidence" value="ECO:0007669"/>
    <property type="project" value="TreeGrafter"/>
</dbReference>
<feature type="domain" description="Tyrosine specific protein phosphatases" evidence="6">
    <location>
        <begin position="255"/>
        <end position="312"/>
    </location>
</feature>
<dbReference type="KEGG" id="pmrn:116940690"/>
<dbReference type="GO" id="GO:0005737">
    <property type="term" value="C:cytoplasm"/>
    <property type="evidence" value="ECO:0007669"/>
    <property type="project" value="TreeGrafter"/>
</dbReference>